<accession>A0A0F9WAY5</accession>
<name>A0A0F9WAY5_9MICR</name>
<gene>
    <name evidence="1" type="ORF">AAJ76_1210003438</name>
</gene>
<organism evidence="1 2">
    <name type="scientific">Vairimorpha ceranae</name>
    <dbReference type="NCBI Taxonomy" id="40302"/>
    <lineage>
        <taxon>Eukaryota</taxon>
        <taxon>Fungi</taxon>
        <taxon>Fungi incertae sedis</taxon>
        <taxon>Microsporidia</taxon>
        <taxon>Nosematidae</taxon>
        <taxon>Vairimorpha</taxon>
    </lineage>
</organism>
<sequence length="60" mass="6847">MKACDNVPKNVRSNIFDNCEDSSNYLIENNLISKIIACSNAKTYQKMTKDADYTDGFVYK</sequence>
<comment type="caution">
    <text evidence="1">The sequence shown here is derived from an EMBL/GenBank/DDBJ whole genome shotgun (WGS) entry which is preliminary data.</text>
</comment>
<reference evidence="1 2" key="1">
    <citation type="journal article" date="2015" name="Environ. Microbiol.">
        <title>Genome analyses suggest the presence of polyploidy and recent human-driven expansions in eight global populations of the honeybee pathogen Nosema ceranae.</title>
        <authorList>
            <person name="Pelin A."/>
            <person name="Selman M."/>
            <person name="Aris-Brosou S."/>
            <person name="Farinelli L."/>
            <person name="Corradi N."/>
        </authorList>
    </citation>
    <scope>NUCLEOTIDE SEQUENCE [LARGE SCALE GENOMIC DNA]</scope>
    <source>
        <strain evidence="1 2">PA08 1199</strain>
    </source>
</reference>
<dbReference type="RefSeq" id="XP_024329827.1">
    <property type="nucleotide sequence ID" value="XM_024473891.1"/>
</dbReference>
<evidence type="ECO:0000313" key="1">
    <source>
        <dbReference type="EMBL" id="KKO74085.1"/>
    </source>
</evidence>
<evidence type="ECO:0000313" key="2">
    <source>
        <dbReference type="Proteomes" id="UP000034350"/>
    </source>
</evidence>
<protein>
    <submittedName>
        <fullName evidence="1">Uncharacterized protein</fullName>
    </submittedName>
</protein>
<keyword evidence="2" id="KW-1185">Reference proteome</keyword>
<dbReference type="GeneID" id="36318789"/>
<dbReference type="AlphaFoldDB" id="A0A0F9WAY5"/>
<dbReference type="Proteomes" id="UP000034350">
    <property type="component" value="Unassembled WGS sequence"/>
</dbReference>
<proteinExistence type="predicted"/>
<dbReference type="EMBL" id="JPQZ01000121">
    <property type="protein sequence ID" value="KKO74085.1"/>
    <property type="molecule type" value="Genomic_DNA"/>
</dbReference>
<dbReference type="VEuPathDB" id="MicrosporidiaDB:AAJ76_1210003438"/>